<dbReference type="InterPro" id="IPR005467">
    <property type="entry name" value="His_kinase_dom"/>
</dbReference>
<dbReference type="OrthoDB" id="230688at2157"/>
<evidence type="ECO:0000313" key="7">
    <source>
        <dbReference type="EMBL" id="SNY03915.1"/>
    </source>
</evidence>
<dbReference type="PANTHER" id="PTHR43711">
    <property type="entry name" value="TWO-COMPONENT HISTIDINE KINASE"/>
    <property type="match status" value="1"/>
</dbReference>
<dbReference type="GO" id="GO:0004673">
    <property type="term" value="F:protein histidine kinase activity"/>
    <property type="evidence" value="ECO:0007669"/>
    <property type="project" value="UniProtKB-EC"/>
</dbReference>
<evidence type="ECO:0000313" key="8">
    <source>
        <dbReference type="EMBL" id="TCL12664.1"/>
    </source>
</evidence>
<keyword evidence="3" id="KW-0808">Transferase</keyword>
<dbReference type="InterPro" id="IPR050736">
    <property type="entry name" value="Sensor_HK_Regulatory"/>
</dbReference>
<evidence type="ECO:0000259" key="6">
    <source>
        <dbReference type="PROSITE" id="PS50109"/>
    </source>
</evidence>
<dbReference type="RefSeq" id="WP_096711809.1">
    <property type="nucleotide sequence ID" value="NZ_OBDR01000002.1"/>
</dbReference>
<dbReference type="Pfam" id="PF13426">
    <property type="entry name" value="PAS_9"/>
    <property type="match status" value="1"/>
</dbReference>
<dbReference type="InterPro" id="IPR035965">
    <property type="entry name" value="PAS-like_dom_sf"/>
</dbReference>
<evidence type="ECO:0000256" key="3">
    <source>
        <dbReference type="ARBA" id="ARBA00022679"/>
    </source>
</evidence>
<sequence length="366" mass="41476">MDDSEIYDQMSQLNNELVNTQRDLVKTNKNLEYQIERFKVTLQNIADPVIVTDENFIITLVNQKAFSFIGNNQDIINKPIDEVLQFKETTSNSENGVFTLSQQESIFPLHHKELLLFSYSQEPFFVELSISAIEEKSGITSGYVVVIHSIAERKKIEIQQTEIKDILQVINRILRHDILNHLNVIQMATYLSEKKGDFTYLSKVMKSVEASIKLVNDMKNLEYTVSKGGKLAVYETREIIEEVSSNYPIQFNISGYGKIVADEAFSSVIDNLIRNAINHGKTEKMDIVISPNKDYSEISIRDYGAGMKKDILDKIFDENFKAGSTGNTGIGLYIVKKVVERYGGKIKVESELGKGTTFTLTVPSKK</sequence>
<dbReference type="Gene3D" id="3.30.450.20">
    <property type="entry name" value="PAS domain"/>
    <property type="match status" value="1"/>
</dbReference>
<dbReference type="EMBL" id="OBDR01000002">
    <property type="protein sequence ID" value="SNY03915.1"/>
    <property type="molecule type" value="Genomic_DNA"/>
</dbReference>
<keyword evidence="5" id="KW-0902">Two-component regulatory system</keyword>
<name>A0A285EXZ6_9EURY</name>
<dbReference type="Gene3D" id="1.10.287.130">
    <property type="match status" value="1"/>
</dbReference>
<dbReference type="SMART" id="SM00387">
    <property type="entry name" value="HATPase_c"/>
    <property type="match status" value="1"/>
</dbReference>
<dbReference type="CDD" id="cd00130">
    <property type="entry name" value="PAS"/>
    <property type="match status" value="1"/>
</dbReference>
<keyword evidence="4" id="KW-0418">Kinase</keyword>
<dbReference type="Gene3D" id="3.30.565.10">
    <property type="entry name" value="Histidine kinase-like ATPase, C-terminal domain"/>
    <property type="match status" value="1"/>
</dbReference>
<evidence type="ECO:0000313" key="9">
    <source>
        <dbReference type="Proteomes" id="UP000217726"/>
    </source>
</evidence>
<dbReference type="Proteomes" id="UP000295404">
    <property type="component" value="Unassembled WGS sequence"/>
</dbReference>
<dbReference type="SMART" id="SM00091">
    <property type="entry name" value="PAS"/>
    <property type="match status" value="1"/>
</dbReference>
<evidence type="ECO:0000256" key="5">
    <source>
        <dbReference type="ARBA" id="ARBA00023012"/>
    </source>
</evidence>
<dbReference type="InterPro" id="IPR000014">
    <property type="entry name" value="PAS"/>
</dbReference>
<dbReference type="CDD" id="cd00075">
    <property type="entry name" value="HATPase"/>
    <property type="match status" value="1"/>
</dbReference>
<dbReference type="EC" id="2.7.13.3" evidence="2"/>
<proteinExistence type="predicted"/>
<dbReference type="SUPFAM" id="SSF55785">
    <property type="entry name" value="PYP-like sensor domain (PAS domain)"/>
    <property type="match status" value="1"/>
</dbReference>
<dbReference type="SUPFAM" id="SSF55874">
    <property type="entry name" value="ATPase domain of HSP90 chaperone/DNA topoisomerase II/histidine kinase"/>
    <property type="match status" value="1"/>
</dbReference>
<keyword evidence="9" id="KW-1185">Reference proteome</keyword>
<accession>A0A285EXZ6</accession>
<dbReference type="EMBL" id="SMMS01000001">
    <property type="protein sequence ID" value="TCL12664.1"/>
    <property type="molecule type" value="Genomic_DNA"/>
</dbReference>
<dbReference type="Pfam" id="PF02518">
    <property type="entry name" value="HATPase_c"/>
    <property type="match status" value="1"/>
</dbReference>
<organism evidence="7 9">
    <name type="scientific">Methanohalophilus euhalobius</name>
    <dbReference type="NCBI Taxonomy" id="51203"/>
    <lineage>
        <taxon>Archaea</taxon>
        <taxon>Methanobacteriati</taxon>
        <taxon>Methanobacteriota</taxon>
        <taxon>Stenosarchaea group</taxon>
        <taxon>Methanomicrobia</taxon>
        <taxon>Methanosarcinales</taxon>
        <taxon>Methanosarcinaceae</taxon>
        <taxon>Methanohalophilus</taxon>
    </lineage>
</organism>
<reference evidence="7" key="1">
    <citation type="submission" date="2017-09" db="EMBL/GenBank/DDBJ databases">
        <authorList>
            <person name="Ehlers B."/>
            <person name="Leendertz F.H."/>
        </authorList>
    </citation>
    <scope>NUCLEOTIDE SEQUENCE [LARGE SCALE GENOMIC DNA]</scope>
    <source>
        <strain evidence="7">WG-1MB</strain>
    </source>
</reference>
<protein>
    <recommendedName>
        <fullName evidence="2">histidine kinase</fullName>
        <ecNumber evidence="2">2.7.13.3</ecNumber>
    </recommendedName>
</protein>
<dbReference type="AlphaFoldDB" id="A0A285EXZ6"/>
<dbReference type="PROSITE" id="PS50109">
    <property type="entry name" value="HIS_KIN"/>
    <property type="match status" value="1"/>
</dbReference>
<reference evidence="9" key="2">
    <citation type="submission" date="2017-09" db="EMBL/GenBank/DDBJ databases">
        <authorList>
            <person name="Varghese N."/>
            <person name="Submissions S."/>
        </authorList>
    </citation>
    <scope>NUCLEOTIDE SEQUENCE [LARGE SCALE GENOMIC DNA]</scope>
    <source>
        <strain evidence="9">WG-1MB</strain>
    </source>
</reference>
<evidence type="ECO:0000256" key="1">
    <source>
        <dbReference type="ARBA" id="ARBA00000085"/>
    </source>
</evidence>
<evidence type="ECO:0000313" key="10">
    <source>
        <dbReference type="Proteomes" id="UP000295404"/>
    </source>
</evidence>
<dbReference type="GO" id="GO:0000160">
    <property type="term" value="P:phosphorelay signal transduction system"/>
    <property type="evidence" value="ECO:0007669"/>
    <property type="project" value="UniProtKB-KW"/>
</dbReference>
<reference evidence="8 10" key="3">
    <citation type="submission" date="2019-03" db="EMBL/GenBank/DDBJ databases">
        <title>Subsurface microbial communities from deep shales in Ohio and West Virginia, USA.</title>
        <authorList>
            <person name="Wrighton K."/>
        </authorList>
    </citation>
    <scope>NUCLEOTIDE SEQUENCE [LARGE SCALE GENOMIC DNA]</scope>
    <source>
        <strain evidence="8 10">WG1_MB</strain>
    </source>
</reference>
<feature type="domain" description="Histidine kinase" evidence="6">
    <location>
        <begin position="265"/>
        <end position="366"/>
    </location>
</feature>
<evidence type="ECO:0000256" key="4">
    <source>
        <dbReference type="ARBA" id="ARBA00022777"/>
    </source>
</evidence>
<dbReference type="InterPro" id="IPR004358">
    <property type="entry name" value="Sig_transdc_His_kin-like_C"/>
</dbReference>
<evidence type="ECO:0000256" key="2">
    <source>
        <dbReference type="ARBA" id="ARBA00012438"/>
    </source>
</evidence>
<comment type="catalytic activity">
    <reaction evidence="1">
        <text>ATP + protein L-histidine = ADP + protein N-phospho-L-histidine.</text>
        <dbReference type="EC" id="2.7.13.3"/>
    </reaction>
</comment>
<dbReference type="PRINTS" id="PR00344">
    <property type="entry name" value="BCTRLSENSOR"/>
</dbReference>
<dbReference type="NCBIfam" id="TIGR00229">
    <property type="entry name" value="sensory_box"/>
    <property type="match status" value="1"/>
</dbReference>
<dbReference type="Proteomes" id="UP000217726">
    <property type="component" value="Unassembled WGS sequence"/>
</dbReference>
<dbReference type="InterPro" id="IPR003594">
    <property type="entry name" value="HATPase_dom"/>
</dbReference>
<dbReference type="PANTHER" id="PTHR43711:SF1">
    <property type="entry name" value="HISTIDINE KINASE 1"/>
    <property type="match status" value="1"/>
</dbReference>
<gene>
    <name evidence="8" type="ORF">C7960_1934</name>
    <name evidence="7" type="ORF">SAMN06295989_102228</name>
</gene>
<dbReference type="InterPro" id="IPR036890">
    <property type="entry name" value="HATPase_C_sf"/>
</dbReference>